<sequence length="548" mass="62663">MSLMDIKDKIMNTLLELVAVPGIAGTKSEGLTAKKTLHILEDIHYFQQHPENLNLIKIKGDPLNRSFVSALFCSSKPSKKTIVLTGHLDVVDVEDFGHLKELAFKPIELKKRIKELPLDKDALEDLESEDYIFGRGTADMKFGLALHIELLRELSLRDDFEGNILFLAVPGEESNSEGMLAAIPHLLELNKKFGYKYIGLFVSECCIPKEIGDETKRIYLGTAGKVMPLFLFTGKETHVYESFSGLNPNLLAGELNRLLELNPDFCDNNRGNLTPPPTCLKHTDLKELYSVQTPLMAASYYNVLTLNLSIDELMDKLKKLCFQAFENTLNIIEERVNKYSSISNRNSLRETFQTKVLTYEEVYKRVKELMGEKFDKYIEKKIEQWTDENMDLQNIAINIMKETYLNYPDKSPSIIIGFAPPYYPDKHLREHKDDDMVLLKVVDNILEYAKDKFNTNIEKDHYYMALCDLSYTGTTNKEGLNTIASNILGINKSYNLPVEELSQLDIPSIAFGGFGKDFHKFSERLNIPYSFEVVPDLYEKAIYDLFNN</sequence>
<dbReference type="PANTHER" id="PTHR42994:SF2">
    <property type="entry name" value="PEPTIDASE"/>
    <property type="match status" value="1"/>
</dbReference>
<proteinExistence type="predicted"/>
<gene>
    <name evidence="2" type="ORF">DP130_01950</name>
</gene>
<dbReference type="Gene3D" id="3.40.630.10">
    <property type="entry name" value="Zn peptidases"/>
    <property type="match status" value="1"/>
</dbReference>
<dbReference type="SUPFAM" id="SSF53187">
    <property type="entry name" value="Zn-dependent exopeptidases"/>
    <property type="match status" value="1"/>
</dbReference>
<dbReference type="EMBL" id="QMAP01000001">
    <property type="protein sequence ID" value="RXI50751.1"/>
    <property type="molecule type" value="Genomic_DNA"/>
</dbReference>
<comment type="cofactor">
    <cofactor evidence="1">
        <name>Zn(2+)</name>
        <dbReference type="ChEBI" id="CHEBI:29105"/>
    </cofactor>
</comment>
<evidence type="ECO:0000313" key="2">
    <source>
        <dbReference type="EMBL" id="RXI50751.1"/>
    </source>
</evidence>
<accession>A0A4Q0VGF3</accession>
<dbReference type="Pfam" id="PF01546">
    <property type="entry name" value="Peptidase_M20"/>
    <property type="match status" value="1"/>
</dbReference>
<dbReference type="InterPro" id="IPR012166">
    <property type="entry name" value="Uncharacterised_RocB"/>
</dbReference>
<name>A0A4Q0VGF3_CLOTA</name>
<evidence type="ECO:0000256" key="1">
    <source>
        <dbReference type="ARBA" id="ARBA00001947"/>
    </source>
</evidence>
<dbReference type="Proteomes" id="UP000290921">
    <property type="component" value="Unassembled WGS sequence"/>
</dbReference>
<evidence type="ECO:0000313" key="3">
    <source>
        <dbReference type="Proteomes" id="UP000290921"/>
    </source>
</evidence>
<comment type="caution">
    <text evidence="2">The sequence shown here is derived from an EMBL/GenBank/DDBJ whole genome shotgun (WGS) entry which is preliminary data.</text>
</comment>
<dbReference type="GO" id="GO:0016787">
    <property type="term" value="F:hydrolase activity"/>
    <property type="evidence" value="ECO:0007669"/>
    <property type="project" value="InterPro"/>
</dbReference>
<dbReference type="InterPro" id="IPR002933">
    <property type="entry name" value="Peptidase_M20"/>
</dbReference>
<dbReference type="PIRSF" id="PIRSF010386">
    <property type="entry name" value="RocB"/>
    <property type="match status" value="1"/>
</dbReference>
<protein>
    <submittedName>
        <fullName evidence="2">Peptidase M20</fullName>
    </submittedName>
</protein>
<reference evidence="2 3" key="1">
    <citation type="submission" date="2018-06" db="EMBL/GenBank/DDBJ databases">
        <title>Genome conservation of Clostridium tetani.</title>
        <authorList>
            <person name="Bruggemann H."/>
            <person name="Popoff M.R."/>
        </authorList>
    </citation>
    <scope>NUCLEOTIDE SEQUENCE [LARGE SCALE GENOMIC DNA]</scope>
    <source>
        <strain evidence="2 3">2017.061</strain>
    </source>
</reference>
<dbReference type="PANTHER" id="PTHR42994">
    <property type="entry name" value="PEPTIDASE T"/>
    <property type="match status" value="1"/>
</dbReference>
<dbReference type="AlphaFoldDB" id="A0A4Q0VGF3"/>
<organism evidence="2 3">
    <name type="scientific">Clostridium tetani</name>
    <dbReference type="NCBI Taxonomy" id="1513"/>
    <lineage>
        <taxon>Bacteria</taxon>
        <taxon>Bacillati</taxon>
        <taxon>Bacillota</taxon>
        <taxon>Clostridia</taxon>
        <taxon>Eubacteriales</taxon>
        <taxon>Clostridiaceae</taxon>
        <taxon>Clostridium</taxon>
    </lineage>
</organism>